<feature type="region of interest" description="Disordered" evidence="10">
    <location>
        <begin position="44"/>
        <end position="91"/>
    </location>
</feature>
<keyword evidence="4 8" id="KW-0548">Nucleotidyltransferase</keyword>
<dbReference type="GO" id="GO:0030422">
    <property type="term" value="P:siRNA processing"/>
    <property type="evidence" value="ECO:0007669"/>
    <property type="project" value="TreeGrafter"/>
</dbReference>
<name>A0AAE0GPT2_9CHLO</name>
<dbReference type="PANTHER" id="PTHR23079:SF55">
    <property type="entry name" value="RNA-DIRECTED RNA POLYMERASE"/>
    <property type="match status" value="1"/>
</dbReference>
<dbReference type="Pfam" id="PF05183">
    <property type="entry name" value="RdRP"/>
    <property type="match status" value="1"/>
</dbReference>
<dbReference type="InterPro" id="IPR058752">
    <property type="entry name" value="RDRP_C_head"/>
</dbReference>
<evidence type="ECO:0000256" key="9">
    <source>
        <dbReference type="SAM" id="Coils"/>
    </source>
</evidence>
<keyword evidence="5 8" id="KW-0694">RNA-binding</keyword>
<dbReference type="EC" id="2.7.7.48" evidence="8"/>
<evidence type="ECO:0000256" key="3">
    <source>
        <dbReference type="ARBA" id="ARBA00022679"/>
    </source>
</evidence>
<comment type="caution">
    <text evidence="13">The sequence shown here is derived from an EMBL/GenBank/DDBJ whole genome shotgun (WGS) entry which is preliminary data.</text>
</comment>
<dbReference type="EMBL" id="LGRX02003672">
    <property type="protein sequence ID" value="KAK3281861.1"/>
    <property type="molecule type" value="Genomic_DNA"/>
</dbReference>
<feature type="compositionally biased region" description="Polar residues" evidence="10">
    <location>
        <begin position="61"/>
        <end position="84"/>
    </location>
</feature>
<keyword evidence="9" id="KW-0175">Coiled coil</keyword>
<dbReference type="GO" id="GO:0031380">
    <property type="term" value="C:nuclear RNA-directed RNA polymerase complex"/>
    <property type="evidence" value="ECO:0007669"/>
    <property type="project" value="TreeGrafter"/>
</dbReference>
<keyword evidence="14" id="KW-1185">Reference proteome</keyword>
<comment type="similarity">
    <text evidence="1 8">Belongs to the RdRP family.</text>
</comment>
<evidence type="ECO:0000256" key="8">
    <source>
        <dbReference type="RuleBase" id="RU363098"/>
    </source>
</evidence>
<accession>A0AAE0GPT2</accession>
<proteinExistence type="inferred from homology"/>
<feature type="region of interest" description="Disordered" evidence="10">
    <location>
        <begin position="1393"/>
        <end position="1412"/>
    </location>
</feature>
<comment type="catalytic activity">
    <reaction evidence="7 8">
        <text>RNA(n) + a ribonucleoside 5'-triphosphate = RNA(n+1) + diphosphate</text>
        <dbReference type="Rhea" id="RHEA:21248"/>
        <dbReference type="Rhea" id="RHEA-COMP:14527"/>
        <dbReference type="Rhea" id="RHEA-COMP:17342"/>
        <dbReference type="ChEBI" id="CHEBI:33019"/>
        <dbReference type="ChEBI" id="CHEBI:61557"/>
        <dbReference type="ChEBI" id="CHEBI:140395"/>
        <dbReference type="EC" id="2.7.7.48"/>
    </reaction>
</comment>
<dbReference type="PANTHER" id="PTHR23079">
    <property type="entry name" value="RNA-DEPENDENT RNA POLYMERASE"/>
    <property type="match status" value="1"/>
</dbReference>
<dbReference type="InterPro" id="IPR057596">
    <property type="entry name" value="RDRP_core"/>
</dbReference>
<evidence type="ECO:0000256" key="7">
    <source>
        <dbReference type="ARBA" id="ARBA00048744"/>
    </source>
</evidence>
<dbReference type="GO" id="GO:0003723">
    <property type="term" value="F:RNA binding"/>
    <property type="evidence" value="ECO:0007669"/>
    <property type="project" value="UniProtKB-KW"/>
</dbReference>
<dbReference type="GO" id="GO:0003968">
    <property type="term" value="F:RNA-directed RNA polymerase activity"/>
    <property type="evidence" value="ECO:0007669"/>
    <property type="project" value="UniProtKB-KW"/>
</dbReference>
<evidence type="ECO:0000256" key="10">
    <source>
        <dbReference type="SAM" id="MobiDB-lite"/>
    </source>
</evidence>
<feature type="region of interest" description="Disordered" evidence="10">
    <location>
        <begin position="352"/>
        <end position="371"/>
    </location>
</feature>
<dbReference type="Pfam" id="PF26253">
    <property type="entry name" value="RdRP_head"/>
    <property type="match status" value="1"/>
</dbReference>
<evidence type="ECO:0000256" key="1">
    <source>
        <dbReference type="ARBA" id="ARBA00005762"/>
    </source>
</evidence>
<organism evidence="13 14">
    <name type="scientific">Cymbomonas tetramitiformis</name>
    <dbReference type="NCBI Taxonomy" id="36881"/>
    <lineage>
        <taxon>Eukaryota</taxon>
        <taxon>Viridiplantae</taxon>
        <taxon>Chlorophyta</taxon>
        <taxon>Pyramimonadophyceae</taxon>
        <taxon>Pyramimonadales</taxon>
        <taxon>Pyramimonadaceae</taxon>
        <taxon>Cymbomonas</taxon>
    </lineage>
</organism>
<feature type="domain" description="RDRP C-terminal head" evidence="12">
    <location>
        <begin position="1263"/>
        <end position="1391"/>
    </location>
</feature>
<feature type="region of interest" description="Disordered" evidence="10">
    <location>
        <begin position="376"/>
        <end position="401"/>
    </location>
</feature>
<dbReference type="InterPro" id="IPR007855">
    <property type="entry name" value="RDRP"/>
</dbReference>
<evidence type="ECO:0000313" key="13">
    <source>
        <dbReference type="EMBL" id="KAK3281861.1"/>
    </source>
</evidence>
<protein>
    <recommendedName>
        <fullName evidence="8">RNA-dependent RNA polymerase</fullName>
        <ecNumber evidence="8">2.7.7.48</ecNumber>
    </recommendedName>
</protein>
<keyword evidence="2 8" id="KW-0696">RNA-directed RNA polymerase</keyword>
<sequence length="1412" mass="157513">MYMVLRFMDGSFWECHFCEYEKNVDGEAICQMCMAPQRQHIYPGRPSLPAQDLVSAERSRNTAATASSPLVGTPSNRRTSTPAVSTAVEPPAQAGSPWSCPRCTHLVRGAQPQCNMCGCERSTRGSSLAGGFKGGFQEVKVDLEISGRRQFQFPQRTAEKVVQAVRGLLLRSCEGFLLSTPPKDDVFPRNWRELCIGVSGDAAAQNLLRELNDGQVAVQQKPVKGKMGPASQEPIVARSCFAAEDMRLGVAMDEHTVGTLQHVPGPIAVVFEHNRRSHHRTLKWRYHQVEEGVDLVFEIKLNGDRQRGMFHACEDSDEPVLDLFVPGTNPLVCFRPCGAPAACHGTQPVTTAELEDDPDAEGSEGFTQKQRHRPISPFLGLGATTNESGGREGSTLSGWPRDPAKRAETWRLFDRHFSDGNRFYEQTTRLVQCVPIPHESPDDEALMWQSLDIFVFRFRGQESVAAVLNSELCQTSAARTRTRGGSKAATDAAIGREAVRLPKVLEEGPTRELLHETMRSYLGIDKLPFEIAWRLKGLVSCQVIPAACGKKGVNLKSEVVRALKPDAVINKSFQLNDSGRTQRLAGALDTLAGDQRCRDSPLAGEKLNRALSEAFSLHDAFQKSRRAAAPAEELRQNCSLVGTVTVTPTKVYCRGPQVETSNRVLNEFPRYQHFFLRVKFKGEGAYRGWREPRHLDKCHVEKRLEAIVRHGLPLYGRVYRMIGYSNSQKKEGGCWFLDEKAEVEGVKLTREDVMQRIMGALKFADMNPSKLMKRYGLGFTTAQQVGNRLSEGDFLQVKDVQDPSGKYTFTDGCGRIDPEFMEQVLRELGRNASSAIQVRLMGCKGMLLAHPMLEPGSHRIEIPDSMWKFDGPLTHLGVTETASFIPLHLNRQVLMILNHLKIPDKVFERKQRKMIEKLTSTDLEATQEMLYLHTSNPEDNDHRRMDWPATLLDLLDVGFSVDEPFLRATLSAMRSDKLHDLKAKARIGVQEGAILYGVADPQGELQYGECVVQVMVPGHATLGRAEGRRKSRKVPRTVTGWVAVARVPCHHPGDIRVLKAVQPPAYLAHAYDVVVFPTQGARPHPDEMAGGDLDGDQYYVIYDKELVPELCNVCEPADYSGDKQVKEQCDLTAEMVETVFIESFEKDQIGILSNEHLKLAERDGLDNPVALDLAKELCKAHDLVTTGASSSSSKLLRQSHRPRTYVPDFMAKEGMHSYESSHIIGKLYREVVGKIREYSAAAEASTQADEEAFHAELVAWLTTPRFKGYMEDATKMCKMWERKLSVLASSAGDGVVIEPINVFAGTYGSEIQYEDIQKLKERMRALRKEFRDVFQSSLSPDPEGTKRLYCNHLNKASAWFHAAYSSPSAPNVQKSFAWIHADLLLEIKVETVGTGPKTQKPPRPFEYVGPLD</sequence>
<feature type="coiled-coil region" evidence="9">
    <location>
        <begin position="1309"/>
        <end position="1336"/>
    </location>
</feature>
<reference evidence="13 14" key="1">
    <citation type="journal article" date="2015" name="Genome Biol. Evol.">
        <title>Comparative Genomics of a Bacterivorous Green Alga Reveals Evolutionary Causalities and Consequences of Phago-Mixotrophic Mode of Nutrition.</title>
        <authorList>
            <person name="Burns J.A."/>
            <person name="Paasch A."/>
            <person name="Narechania A."/>
            <person name="Kim E."/>
        </authorList>
    </citation>
    <scope>NUCLEOTIDE SEQUENCE [LARGE SCALE GENOMIC DNA]</scope>
    <source>
        <strain evidence="13 14">PLY_AMNH</strain>
    </source>
</reference>
<comment type="function">
    <text evidence="8">Probably involved in the RNA silencing pathway and required for the generation of small interfering RNAs (siRNAs).</text>
</comment>
<evidence type="ECO:0000259" key="12">
    <source>
        <dbReference type="Pfam" id="PF26253"/>
    </source>
</evidence>
<keyword evidence="6 8" id="KW-0943">RNA-mediated gene silencing</keyword>
<evidence type="ECO:0000313" key="14">
    <source>
        <dbReference type="Proteomes" id="UP001190700"/>
    </source>
</evidence>
<dbReference type="Proteomes" id="UP001190700">
    <property type="component" value="Unassembled WGS sequence"/>
</dbReference>
<evidence type="ECO:0000256" key="5">
    <source>
        <dbReference type="ARBA" id="ARBA00022884"/>
    </source>
</evidence>
<gene>
    <name evidence="13" type="ORF">CYMTET_10370</name>
</gene>
<evidence type="ECO:0000256" key="6">
    <source>
        <dbReference type="ARBA" id="ARBA00023158"/>
    </source>
</evidence>
<evidence type="ECO:0000256" key="4">
    <source>
        <dbReference type="ARBA" id="ARBA00022695"/>
    </source>
</evidence>
<feature type="domain" description="RDRP core" evidence="11">
    <location>
        <begin position="646"/>
        <end position="1231"/>
    </location>
</feature>
<evidence type="ECO:0000259" key="11">
    <source>
        <dbReference type="Pfam" id="PF05183"/>
    </source>
</evidence>
<feature type="compositionally biased region" description="Acidic residues" evidence="10">
    <location>
        <begin position="353"/>
        <end position="362"/>
    </location>
</feature>
<keyword evidence="3 8" id="KW-0808">Transferase</keyword>
<evidence type="ECO:0000256" key="2">
    <source>
        <dbReference type="ARBA" id="ARBA00022484"/>
    </source>
</evidence>